<keyword evidence="3" id="KW-1185">Reference proteome</keyword>
<reference evidence="2 3" key="1">
    <citation type="journal article" date="2007" name="Proc. Natl. Acad. Sci. U.S.A.">
        <title>Characterization of a marine gammaproteobacterium capable of aerobic anoxygenic photosynthesis.</title>
        <authorList>
            <person name="Fuchs B.M."/>
            <person name="Spring S."/>
            <person name="Teeling H."/>
            <person name="Quast C."/>
            <person name="Wulf J."/>
            <person name="Schattenhofer M."/>
            <person name="Yan S."/>
            <person name="Ferriera S."/>
            <person name="Johnson J."/>
            <person name="Glockner F.O."/>
            <person name="Amann R."/>
        </authorList>
    </citation>
    <scope>NUCLEOTIDE SEQUENCE [LARGE SCALE GENOMIC DNA]</scope>
    <source>
        <strain evidence="2">KT71</strain>
    </source>
</reference>
<organism evidence="2 3">
    <name type="scientific">Congregibacter litoralis KT71</name>
    <dbReference type="NCBI Taxonomy" id="314285"/>
    <lineage>
        <taxon>Bacteria</taxon>
        <taxon>Pseudomonadati</taxon>
        <taxon>Pseudomonadota</taxon>
        <taxon>Gammaproteobacteria</taxon>
        <taxon>Cellvibrionales</taxon>
        <taxon>Halieaceae</taxon>
        <taxon>Congregibacter</taxon>
    </lineage>
</organism>
<keyword evidence="1" id="KW-0812">Transmembrane</keyword>
<name>A4ABD4_9GAMM</name>
<keyword evidence="1" id="KW-1133">Transmembrane helix</keyword>
<dbReference type="STRING" id="314285.KT71_06684"/>
<feature type="transmembrane region" description="Helical" evidence="1">
    <location>
        <begin position="194"/>
        <end position="215"/>
    </location>
</feature>
<dbReference type="OrthoDB" id="582315at2"/>
<dbReference type="eggNOG" id="COG1075">
    <property type="taxonomic scope" value="Bacteria"/>
</dbReference>
<sequence>METRARFPNARFSYVGHSNGTYLLAKALESYRDIGGFAFERVVFAGSVVGKDYDWNAVITRGQVQTVLNFVATRDLVVAAFPQLFEIMPIQDLGSAGHNGFEYLGNGNFKYVSGGHGAGIDEKVWDSIADFVLDQDLVPSASPPAAQLGLWGSTIRLLGQAMPVLTLVTLVPLLLIGVPALLADAWVAFALNDWWLRIVTFGVTAVAMVILAMFVRRGFKRAGLRGALAAFLIPAIVSMSVFVASWILGPLVIEPATLAPAVVALYFMLLIWILRKV</sequence>
<dbReference type="EMBL" id="AAOA02000004">
    <property type="protein sequence ID" value="EAQ96688.1"/>
    <property type="molecule type" value="Genomic_DNA"/>
</dbReference>
<dbReference type="HOGENOM" id="CLU_1003665_0_0_6"/>
<comment type="caution">
    <text evidence="2">The sequence shown here is derived from an EMBL/GenBank/DDBJ whole genome shotgun (WGS) entry which is preliminary data.</text>
</comment>
<keyword evidence="1" id="KW-0472">Membrane</keyword>
<evidence type="ECO:0000313" key="3">
    <source>
        <dbReference type="Proteomes" id="UP000019205"/>
    </source>
</evidence>
<evidence type="ECO:0008006" key="4">
    <source>
        <dbReference type="Google" id="ProtNLM"/>
    </source>
</evidence>
<feature type="transmembrane region" description="Helical" evidence="1">
    <location>
        <begin position="227"/>
        <end position="249"/>
    </location>
</feature>
<gene>
    <name evidence="2" type="ORF">KT71_06684</name>
</gene>
<proteinExistence type="predicted"/>
<accession>A4ABD4</accession>
<evidence type="ECO:0000313" key="2">
    <source>
        <dbReference type="EMBL" id="EAQ96688.1"/>
    </source>
</evidence>
<dbReference type="AlphaFoldDB" id="A4ABD4"/>
<feature type="transmembrane region" description="Helical" evidence="1">
    <location>
        <begin position="164"/>
        <end position="182"/>
    </location>
</feature>
<dbReference type="Proteomes" id="UP000019205">
    <property type="component" value="Chromosome"/>
</dbReference>
<evidence type="ECO:0000256" key="1">
    <source>
        <dbReference type="SAM" id="Phobius"/>
    </source>
</evidence>
<feature type="transmembrane region" description="Helical" evidence="1">
    <location>
        <begin position="255"/>
        <end position="274"/>
    </location>
</feature>
<protein>
    <recommendedName>
        <fullName evidence="4">Alpha/beta hydrolase family</fullName>
    </recommendedName>
</protein>
<dbReference type="RefSeq" id="WP_008293758.1">
    <property type="nucleotide sequence ID" value="NZ_CM002299.1"/>
</dbReference>
<reference evidence="2 3" key="2">
    <citation type="journal article" date="2009" name="PLoS ONE">
        <title>The photosynthetic apparatus and its regulation in the aerobic gammaproteobacterium Congregibacter litoralis gen. nov., sp. nov.</title>
        <authorList>
            <person name="Spring S."/>
            <person name="Lunsdorf H."/>
            <person name="Fuchs B.M."/>
            <person name="Tindall B.J."/>
        </authorList>
    </citation>
    <scope>NUCLEOTIDE SEQUENCE [LARGE SCALE GENOMIC DNA]</scope>
    <source>
        <strain evidence="2">KT71</strain>
    </source>
</reference>